<dbReference type="EMBL" id="QEXL01000025">
    <property type="protein sequence ID" value="RBM04978.1"/>
    <property type="molecule type" value="Genomic_DNA"/>
</dbReference>
<keyword evidence="2" id="KW-0238">DNA-binding</keyword>
<dbReference type="GO" id="GO:0009307">
    <property type="term" value="P:DNA restriction-modification system"/>
    <property type="evidence" value="ECO:0007669"/>
    <property type="project" value="UniProtKB-KW"/>
</dbReference>
<protein>
    <submittedName>
        <fullName evidence="3">Restriction endonuclease subunit S</fullName>
    </submittedName>
</protein>
<name>A0A365YQI0_9PROT</name>
<dbReference type="PANTHER" id="PTHR30408">
    <property type="entry name" value="TYPE-1 RESTRICTION ENZYME ECOKI SPECIFICITY PROTEIN"/>
    <property type="match status" value="1"/>
</dbReference>
<dbReference type="InterPro" id="IPR044946">
    <property type="entry name" value="Restrct_endonuc_typeI_TRD_sf"/>
</dbReference>
<sequence>MVQMRDTSCTDGIDWPSCVRTELPGKRKPDWLKPGDILFPTRGNLSCATLVDETIGDIQAVAAPHFFVLRIHQADVLPAYVAWWLNQEPAQRHLEQQAQSSGIVRNISRTVLDTIPIAIPPLPRQQQITGLAQAMRHETQLLHQLMQSNQQIMTGLARDLMAH</sequence>
<evidence type="ECO:0000313" key="4">
    <source>
        <dbReference type="Proteomes" id="UP000252680"/>
    </source>
</evidence>
<keyword evidence="3" id="KW-0540">Nuclease</keyword>
<gene>
    <name evidence="3" type="ORF">NJLHNGOC_14420</name>
</gene>
<dbReference type="AlphaFoldDB" id="A0A365YQI0"/>
<dbReference type="Gene3D" id="3.90.220.20">
    <property type="entry name" value="DNA methylase specificity domains"/>
    <property type="match status" value="1"/>
</dbReference>
<dbReference type="Proteomes" id="UP000252680">
    <property type="component" value="Unassembled WGS sequence"/>
</dbReference>
<dbReference type="PANTHER" id="PTHR30408:SF12">
    <property type="entry name" value="TYPE I RESTRICTION ENZYME MJAVIII SPECIFICITY SUBUNIT"/>
    <property type="match status" value="1"/>
</dbReference>
<organism evidence="3 4">
    <name type="scientific">Novacetimonas cocois</name>
    <dbReference type="NCBI Taxonomy" id="1747507"/>
    <lineage>
        <taxon>Bacteria</taxon>
        <taxon>Pseudomonadati</taxon>
        <taxon>Pseudomonadota</taxon>
        <taxon>Alphaproteobacteria</taxon>
        <taxon>Acetobacterales</taxon>
        <taxon>Acetobacteraceae</taxon>
        <taxon>Novacetimonas</taxon>
    </lineage>
</organism>
<dbReference type="InterPro" id="IPR052021">
    <property type="entry name" value="Type-I_RS_S_subunit"/>
</dbReference>
<proteinExistence type="predicted"/>
<reference evidence="3 4" key="1">
    <citation type="submission" date="2018-05" db="EMBL/GenBank/DDBJ databases">
        <title>Komagataeibacter cocois sp. nov., for a novel cellulose- producing strain isolated from coconut milk.</title>
        <authorList>
            <person name="Liu L."/>
            <person name="Wang Y."/>
            <person name="Liu S."/>
            <person name="Bi J."/>
            <person name="Chen H."/>
            <person name="Deng J."/>
            <person name="Zhang C."/>
            <person name="Hu Q."/>
            <person name="Li C."/>
        </authorList>
    </citation>
    <scope>NUCLEOTIDE SEQUENCE [LARGE SCALE GENOMIC DNA]</scope>
    <source>
        <strain evidence="3 4">WE7</strain>
    </source>
</reference>
<comment type="caution">
    <text evidence="3">The sequence shown here is derived from an EMBL/GenBank/DDBJ whole genome shotgun (WGS) entry which is preliminary data.</text>
</comment>
<keyword evidence="3" id="KW-0378">Hydrolase</keyword>
<dbReference type="GO" id="GO:0003677">
    <property type="term" value="F:DNA binding"/>
    <property type="evidence" value="ECO:0007669"/>
    <property type="project" value="UniProtKB-KW"/>
</dbReference>
<keyword evidence="1" id="KW-0680">Restriction system</keyword>
<dbReference type="GO" id="GO:0004519">
    <property type="term" value="F:endonuclease activity"/>
    <property type="evidence" value="ECO:0007669"/>
    <property type="project" value="UniProtKB-KW"/>
</dbReference>
<dbReference type="OrthoDB" id="5465337at2"/>
<dbReference type="SUPFAM" id="SSF116734">
    <property type="entry name" value="DNA methylase specificity domain"/>
    <property type="match status" value="1"/>
</dbReference>
<keyword evidence="3" id="KW-0255">Endonuclease</keyword>
<evidence type="ECO:0000256" key="1">
    <source>
        <dbReference type="ARBA" id="ARBA00022747"/>
    </source>
</evidence>
<keyword evidence="4" id="KW-1185">Reference proteome</keyword>
<evidence type="ECO:0000313" key="3">
    <source>
        <dbReference type="EMBL" id="RBM04978.1"/>
    </source>
</evidence>
<accession>A0A365YQI0</accession>
<evidence type="ECO:0000256" key="2">
    <source>
        <dbReference type="ARBA" id="ARBA00023125"/>
    </source>
</evidence>